<name>A0AAN9KXU8_PHACN</name>
<proteinExistence type="predicted"/>
<organism evidence="1 2">
    <name type="scientific">Phaseolus coccineus</name>
    <name type="common">Scarlet runner bean</name>
    <name type="synonym">Phaseolus multiflorus</name>
    <dbReference type="NCBI Taxonomy" id="3886"/>
    <lineage>
        <taxon>Eukaryota</taxon>
        <taxon>Viridiplantae</taxon>
        <taxon>Streptophyta</taxon>
        <taxon>Embryophyta</taxon>
        <taxon>Tracheophyta</taxon>
        <taxon>Spermatophyta</taxon>
        <taxon>Magnoliopsida</taxon>
        <taxon>eudicotyledons</taxon>
        <taxon>Gunneridae</taxon>
        <taxon>Pentapetalae</taxon>
        <taxon>rosids</taxon>
        <taxon>fabids</taxon>
        <taxon>Fabales</taxon>
        <taxon>Fabaceae</taxon>
        <taxon>Papilionoideae</taxon>
        <taxon>50 kb inversion clade</taxon>
        <taxon>NPAAA clade</taxon>
        <taxon>indigoferoid/millettioid clade</taxon>
        <taxon>Phaseoleae</taxon>
        <taxon>Phaseolus</taxon>
    </lineage>
</organism>
<dbReference type="AlphaFoldDB" id="A0AAN9KXU8"/>
<protein>
    <submittedName>
        <fullName evidence="1">Uncharacterized protein</fullName>
    </submittedName>
</protein>
<dbReference type="Proteomes" id="UP001374584">
    <property type="component" value="Unassembled WGS sequence"/>
</dbReference>
<sequence length="142" mass="15745">MVLFMANTRLRRKGPDNLLLKEGSSHIAAEANLAVVAPPANPLPAVAPARMTNQEVAMIRQQVGKENHDMMLRMIQQAHPTVWECALDQEAWGRSGEPKQDCSSSELQLEQCWGRGGRSCYQYSIGNAQAGGMFTRTCFRVK</sequence>
<dbReference type="EMBL" id="JAYMYR010000104">
    <property type="protein sequence ID" value="KAK7325860.1"/>
    <property type="molecule type" value="Genomic_DNA"/>
</dbReference>
<comment type="caution">
    <text evidence="1">The sequence shown here is derived from an EMBL/GenBank/DDBJ whole genome shotgun (WGS) entry which is preliminary data.</text>
</comment>
<evidence type="ECO:0000313" key="2">
    <source>
        <dbReference type="Proteomes" id="UP001374584"/>
    </source>
</evidence>
<gene>
    <name evidence="1" type="ORF">VNO80_33909</name>
</gene>
<accession>A0AAN9KXU8</accession>
<evidence type="ECO:0000313" key="1">
    <source>
        <dbReference type="EMBL" id="KAK7325860.1"/>
    </source>
</evidence>
<keyword evidence="2" id="KW-1185">Reference proteome</keyword>
<reference evidence="1 2" key="1">
    <citation type="submission" date="2024-01" db="EMBL/GenBank/DDBJ databases">
        <title>The genomes of 5 underutilized Papilionoideae crops provide insights into root nodulation and disease resistanc.</title>
        <authorList>
            <person name="Jiang F."/>
        </authorList>
    </citation>
    <scope>NUCLEOTIDE SEQUENCE [LARGE SCALE GENOMIC DNA]</scope>
    <source>
        <strain evidence="1">JINMINGXINNONG_FW02</strain>
        <tissue evidence="1">Leaves</tissue>
    </source>
</reference>